<keyword evidence="2" id="KW-1185">Reference proteome</keyword>
<name>A0A7Z7LES8_9BACT</name>
<dbReference type="KEGG" id="minf:MESINF_1092"/>
<protein>
    <submittedName>
        <fullName evidence="1">Uncharacterized protein</fullName>
    </submittedName>
</protein>
<reference evidence="1 2" key="1">
    <citation type="submission" date="2017-01" db="EMBL/GenBank/DDBJ databases">
        <authorList>
            <person name="Erauso G."/>
        </authorList>
    </citation>
    <scope>NUCLEOTIDE SEQUENCE [LARGE SCALE GENOMIC DNA]</scope>
    <source>
        <strain evidence="1">MESINF1</strain>
    </source>
</reference>
<dbReference type="AlphaFoldDB" id="A0A7Z7LES8"/>
<evidence type="ECO:0000313" key="1">
    <source>
        <dbReference type="EMBL" id="SSC12536.1"/>
    </source>
</evidence>
<organism evidence="1 2">
    <name type="scientific">Mesotoga infera</name>
    <dbReference type="NCBI Taxonomy" id="1236046"/>
    <lineage>
        <taxon>Bacteria</taxon>
        <taxon>Thermotogati</taxon>
        <taxon>Thermotogota</taxon>
        <taxon>Thermotogae</taxon>
        <taxon>Kosmotogales</taxon>
        <taxon>Kosmotogaceae</taxon>
        <taxon>Mesotoga</taxon>
    </lineage>
</organism>
<accession>A0A7Z7LES8</accession>
<gene>
    <name evidence="1" type="ORF">MESINF_1092</name>
</gene>
<dbReference type="Proteomes" id="UP000250796">
    <property type="component" value="Chromosome MESINF"/>
</dbReference>
<proteinExistence type="predicted"/>
<dbReference type="EMBL" id="LS974202">
    <property type="protein sequence ID" value="SSC12536.1"/>
    <property type="molecule type" value="Genomic_DNA"/>
</dbReference>
<sequence length="56" mass="6410">MRSLKLRRRLSSKTTTLNKKEYDIVVQPTLLRGIAIYLPCESATICRGLRAICETK</sequence>
<evidence type="ECO:0000313" key="2">
    <source>
        <dbReference type="Proteomes" id="UP000250796"/>
    </source>
</evidence>